<gene>
    <name evidence="6" type="primary">pcaG</name>
    <name evidence="6" type="ORF">HF519_18105</name>
</gene>
<keyword evidence="7" id="KW-1185">Reference proteome</keyword>
<dbReference type="InterPro" id="IPR012786">
    <property type="entry name" value="Protocat_dOase_a"/>
</dbReference>
<feature type="domain" description="Intradiol ring-cleavage dioxygenases" evidence="5">
    <location>
        <begin position="40"/>
        <end position="179"/>
    </location>
</feature>
<name>A0A848DLN3_9PSEU</name>
<dbReference type="InterPro" id="IPR000627">
    <property type="entry name" value="Intradiol_dOase_C"/>
</dbReference>
<dbReference type="GO" id="GO:0018578">
    <property type="term" value="F:protocatechuate 3,4-dioxygenase activity"/>
    <property type="evidence" value="ECO:0007669"/>
    <property type="project" value="UniProtKB-EC"/>
</dbReference>
<proteinExistence type="inferred from homology"/>
<dbReference type="EC" id="1.13.11.3" evidence="6"/>
<organism evidence="6 7">
    <name type="scientific">Pseudonocardia bannensis</name>
    <dbReference type="NCBI Taxonomy" id="630973"/>
    <lineage>
        <taxon>Bacteria</taxon>
        <taxon>Bacillati</taxon>
        <taxon>Actinomycetota</taxon>
        <taxon>Actinomycetes</taxon>
        <taxon>Pseudonocardiales</taxon>
        <taxon>Pseudonocardiaceae</taxon>
        <taxon>Pseudonocardia</taxon>
    </lineage>
</organism>
<keyword evidence="2 6" id="KW-0223">Dioxygenase</keyword>
<evidence type="ECO:0000313" key="6">
    <source>
        <dbReference type="EMBL" id="NMH93453.1"/>
    </source>
</evidence>
<dbReference type="AlphaFoldDB" id="A0A848DLN3"/>
<evidence type="ECO:0000256" key="3">
    <source>
        <dbReference type="ARBA" id="ARBA00023002"/>
    </source>
</evidence>
<protein>
    <submittedName>
        <fullName evidence="6">Protocatechuate 3,4-dioxygenase subunit alpha</fullName>
        <ecNumber evidence="6">1.13.11.3</ecNumber>
    </submittedName>
</protein>
<evidence type="ECO:0000256" key="1">
    <source>
        <dbReference type="ARBA" id="ARBA00007825"/>
    </source>
</evidence>
<comment type="similarity">
    <text evidence="1">Belongs to the intradiol ring-cleavage dioxygenase family.</text>
</comment>
<dbReference type="Pfam" id="PF00775">
    <property type="entry name" value="Dioxygenase_C"/>
    <property type="match status" value="1"/>
</dbReference>
<dbReference type="PANTHER" id="PTHR33711">
    <property type="entry name" value="DIOXYGENASE, PUTATIVE (AFU_ORTHOLOGUE AFUA_2G02910)-RELATED"/>
    <property type="match status" value="1"/>
</dbReference>
<dbReference type="RefSeq" id="WP_169414153.1">
    <property type="nucleotide sequence ID" value="NZ_JAAXKZ010000069.1"/>
</dbReference>
<dbReference type="GO" id="GO:0008199">
    <property type="term" value="F:ferric iron binding"/>
    <property type="evidence" value="ECO:0007669"/>
    <property type="project" value="InterPro"/>
</dbReference>
<dbReference type="EMBL" id="JAAXKZ010000069">
    <property type="protein sequence ID" value="NMH93453.1"/>
    <property type="molecule type" value="Genomic_DNA"/>
</dbReference>
<dbReference type="Gene3D" id="2.60.130.10">
    <property type="entry name" value="Aromatic compound dioxygenase"/>
    <property type="match status" value="1"/>
</dbReference>
<comment type="caution">
    <text evidence="6">The sequence shown here is derived from an EMBL/GenBank/DDBJ whole genome shotgun (WGS) entry which is preliminary data.</text>
</comment>
<dbReference type="PANTHER" id="PTHR33711:SF9">
    <property type="entry name" value="PROTOCATECHUATE 3,4-DIOXYGENASE ALPHA CHAIN"/>
    <property type="match status" value="1"/>
</dbReference>
<evidence type="ECO:0000256" key="4">
    <source>
        <dbReference type="SAM" id="MobiDB-lite"/>
    </source>
</evidence>
<accession>A0A848DLN3</accession>
<sequence>MSESAGRLGLTPSQTVGPFLSIGLDWADGPDVVPAGTPGEIRIGGVLYDGAGEPVTDGLIETWQADPDGHFDHPEDPRGAAASSLPGFRGFGRAATDGEGRWEIRTVKPGALPGEAPHIDVSVFARGLLDRVVTRIYFPDEAANVTDPLLAEVPADRAATLVARPDGPGRLRFDIRLQGDGETVFLAV</sequence>
<feature type="region of interest" description="Disordered" evidence="4">
    <location>
        <begin position="70"/>
        <end position="89"/>
    </location>
</feature>
<dbReference type="InterPro" id="IPR015889">
    <property type="entry name" value="Intradiol_dOase_core"/>
</dbReference>
<dbReference type="SUPFAM" id="SSF49482">
    <property type="entry name" value="Aromatic compound dioxygenase"/>
    <property type="match status" value="1"/>
</dbReference>
<keyword evidence="3 6" id="KW-0560">Oxidoreductase</keyword>
<evidence type="ECO:0000259" key="5">
    <source>
        <dbReference type="Pfam" id="PF00775"/>
    </source>
</evidence>
<dbReference type="NCBIfam" id="TIGR02423">
    <property type="entry name" value="protocat_alph"/>
    <property type="match status" value="1"/>
</dbReference>
<reference evidence="6 7" key="1">
    <citation type="submission" date="2020-04" db="EMBL/GenBank/DDBJ databases">
        <authorList>
            <person name="Klaysubun C."/>
            <person name="Duangmal K."/>
            <person name="Lipun K."/>
        </authorList>
    </citation>
    <scope>NUCLEOTIDE SEQUENCE [LARGE SCALE GENOMIC DNA]</scope>
    <source>
        <strain evidence="6 7">DSM 45300</strain>
    </source>
</reference>
<evidence type="ECO:0000256" key="2">
    <source>
        <dbReference type="ARBA" id="ARBA00022964"/>
    </source>
</evidence>
<dbReference type="Proteomes" id="UP000586918">
    <property type="component" value="Unassembled WGS sequence"/>
</dbReference>
<evidence type="ECO:0000313" key="7">
    <source>
        <dbReference type="Proteomes" id="UP000586918"/>
    </source>
</evidence>
<dbReference type="InterPro" id="IPR050770">
    <property type="entry name" value="Intradiol_RC_Dioxygenase"/>
</dbReference>
<dbReference type="CDD" id="cd03463">
    <property type="entry name" value="3_4-PCD_alpha"/>
    <property type="match status" value="1"/>
</dbReference>